<dbReference type="RefSeq" id="WP_091471846.1">
    <property type="nucleotide sequence ID" value="NZ_FNFX01000003.1"/>
</dbReference>
<dbReference type="AlphaFoldDB" id="A0A1G9DA47"/>
<dbReference type="GO" id="GO:0016616">
    <property type="term" value="F:oxidoreductase activity, acting on the CH-OH group of donors, NAD or NADP as acceptor"/>
    <property type="evidence" value="ECO:0007669"/>
    <property type="project" value="TreeGrafter"/>
</dbReference>
<proteinExistence type="predicted"/>
<dbReference type="EMBL" id="FNFX01000003">
    <property type="protein sequence ID" value="SDK60665.1"/>
    <property type="molecule type" value="Genomic_DNA"/>
</dbReference>
<name>A0A1G9DA47_9PROT</name>
<evidence type="ECO:0000313" key="1">
    <source>
        <dbReference type="EMBL" id="SDK60665.1"/>
    </source>
</evidence>
<dbReference type="STRING" id="492660.SAMN05192566_1865"/>
<dbReference type="InterPro" id="IPR036291">
    <property type="entry name" value="NAD(P)-bd_dom_sf"/>
</dbReference>
<sequence length="230" mass="25156">MSSQTILITGANRGIGLEYVKQYAEQGHTVYATVRDLQKAEALQALARQHPHVHLLQLDVADVSAIHALADQFSTLTIDILISNAGVYPPSHFGDTDAQAWLHAFQVNTLSTYYLAEAFLPHMQRAKQARLIAMTSKMGSITDNGSGGEYIYRSSKTALNMVVKSLALDLRKFDIAVAMLHPGWVRTDMGGPNGLIDTETSVAGLRKVIDTLTIAQSGEFIAYDGKRVPW</sequence>
<accession>A0A1G9DA47</accession>
<dbReference type="Proteomes" id="UP000198629">
    <property type="component" value="Unassembled WGS sequence"/>
</dbReference>
<dbReference type="CDD" id="cd05325">
    <property type="entry name" value="carb_red_sniffer_like_SDR_c"/>
    <property type="match status" value="1"/>
</dbReference>
<dbReference type="PRINTS" id="PR00081">
    <property type="entry name" value="GDHRDH"/>
</dbReference>
<protein>
    <submittedName>
        <fullName evidence="1">Short-chain dehydrogenase</fullName>
    </submittedName>
</protein>
<dbReference type="Pfam" id="PF00106">
    <property type="entry name" value="adh_short"/>
    <property type="match status" value="1"/>
</dbReference>
<reference evidence="2" key="1">
    <citation type="submission" date="2016-10" db="EMBL/GenBank/DDBJ databases">
        <authorList>
            <person name="Varghese N."/>
            <person name="Submissions S."/>
        </authorList>
    </citation>
    <scope>NUCLEOTIDE SEQUENCE [LARGE SCALE GENOMIC DNA]</scope>
    <source>
        <strain evidence="2">CBMB127</strain>
    </source>
</reference>
<dbReference type="PANTHER" id="PTHR45458">
    <property type="entry name" value="SHORT-CHAIN DEHYDROGENASE/REDUCTASE SDR"/>
    <property type="match status" value="1"/>
</dbReference>
<gene>
    <name evidence="1" type="ORF">SAMN05192566_1865</name>
</gene>
<keyword evidence="2" id="KW-1185">Reference proteome</keyword>
<dbReference type="OrthoDB" id="5786478at2"/>
<dbReference type="InterPro" id="IPR052184">
    <property type="entry name" value="SDR_enzymes"/>
</dbReference>
<dbReference type="PANTHER" id="PTHR45458:SF1">
    <property type="entry name" value="SHORT CHAIN DEHYDROGENASE"/>
    <property type="match status" value="1"/>
</dbReference>
<dbReference type="InterPro" id="IPR002347">
    <property type="entry name" value="SDR_fam"/>
</dbReference>
<dbReference type="Gene3D" id="3.40.50.720">
    <property type="entry name" value="NAD(P)-binding Rossmann-like Domain"/>
    <property type="match status" value="1"/>
</dbReference>
<evidence type="ECO:0000313" key="2">
    <source>
        <dbReference type="Proteomes" id="UP000198629"/>
    </source>
</evidence>
<dbReference type="SUPFAM" id="SSF51735">
    <property type="entry name" value="NAD(P)-binding Rossmann-fold domains"/>
    <property type="match status" value="1"/>
</dbReference>
<organism evidence="1 2">
    <name type="scientific">Methylophilus rhizosphaerae</name>
    <dbReference type="NCBI Taxonomy" id="492660"/>
    <lineage>
        <taxon>Bacteria</taxon>
        <taxon>Pseudomonadati</taxon>
        <taxon>Pseudomonadota</taxon>
        <taxon>Betaproteobacteria</taxon>
        <taxon>Nitrosomonadales</taxon>
        <taxon>Methylophilaceae</taxon>
        <taxon>Methylophilus</taxon>
    </lineage>
</organism>